<dbReference type="InterPro" id="IPR003439">
    <property type="entry name" value="ABC_transporter-like_ATP-bd"/>
</dbReference>
<dbReference type="InterPro" id="IPR017911">
    <property type="entry name" value="MacB-like_ATP-bd"/>
</dbReference>
<dbReference type="AlphaFoldDB" id="A0A7Z9BV51"/>
<protein>
    <submittedName>
        <fullName evidence="5">ABC transporter</fullName>
    </submittedName>
</protein>
<evidence type="ECO:0000256" key="1">
    <source>
        <dbReference type="ARBA" id="ARBA00022448"/>
    </source>
</evidence>
<keyword evidence="6" id="KW-1185">Reference proteome</keyword>
<sequence length="251" mass="27310">MQTQIQDIKDSTKCNAAIAIQNLDHYFGKGQLQKQVLYDINLEISIGEIVIMTGPSGSGKTTLLTLIGALRSVQSGSLNILGRELLGASAGELVKARRNTGYIFQAHNLHRSLTTLQNVQMGLEVQGKFSRSEMQQKATAMLEKVGLGDRLNYYPDNLSGGQKQRVAIARALVSHPPIVLADEPTAALDSHSGRDVVNLMQTLAKEQGCTILIVTHDNRILDVADRIIHMEDGALVTNSELTPNNKLKSNT</sequence>
<evidence type="ECO:0000256" key="2">
    <source>
        <dbReference type="ARBA" id="ARBA00022741"/>
    </source>
</evidence>
<dbReference type="GO" id="GO:0022857">
    <property type="term" value="F:transmembrane transporter activity"/>
    <property type="evidence" value="ECO:0007669"/>
    <property type="project" value="UniProtKB-ARBA"/>
</dbReference>
<dbReference type="InterPro" id="IPR014324">
    <property type="entry name" value="ABC_heterocyst_DevA"/>
</dbReference>
<evidence type="ECO:0000313" key="6">
    <source>
        <dbReference type="Proteomes" id="UP000184550"/>
    </source>
</evidence>
<dbReference type="OrthoDB" id="508204at2"/>
<feature type="domain" description="ABC transporter" evidence="4">
    <location>
        <begin position="18"/>
        <end position="251"/>
    </location>
</feature>
<dbReference type="Pfam" id="PF00005">
    <property type="entry name" value="ABC_tran"/>
    <property type="match status" value="1"/>
</dbReference>
<accession>A0A7Z9BV51</accession>
<organism evidence="5 6">
    <name type="scientific">Planktothrix serta PCC 8927</name>
    <dbReference type="NCBI Taxonomy" id="671068"/>
    <lineage>
        <taxon>Bacteria</taxon>
        <taxon>Bacillati</taxon>
        <taxon>Cyanobacteriota</taxon>
        <taxon>Cyanophyceae</taxon>
        <taxon>Oscillatoriophycideae</taxon>
        <taxon>Oscillatoriales</taxon>
        <taxon>Microcoleaceae</taxon>
        <taxon>Planktothrix</taxon>
    </lineage>
</organism>
<dbReference type="GO" id="GO:0005524">
    <property type="term" value="F:ATP binding"/>
    <property type="evidence" value="ECO:0007669"/>
    <property type="project" value="UniProtKB-KW"/>
</dbReference>
<dbReference type="InterPro" id="IPR015854">
    <property type="entry name" value="ABC_transpr_LolD-like"/>
</dbReference>
<keyword evidence="3" id="KW-0067">ATP-binding</keyword>
<dbReference type="GO" id="GO:0016887">
    <property type="term" value="F:ATP hydrolysis activity"/>
    <property type="evidence" value="ECO:0007669"/>
    <property type="project" value="InterPro"/>
</dbReference>
<name>A0A7Z9BV51_9CYAN</name>
<dbReference type="EMBL" id="CZCU02000149">
    <property type="protein sequence ID" value="VXD22008.1"/>
    <property type="molecule type" value="Genomic_DNA"/>
</dbReference>
<dbReference type="NCBIfam" id="TIGR02982">
    <property type="entry name" value="heterocyst_DevA"/>
    <property type="match status" value="1"/>
</dbReference>
<dbReference type="PANTHER" id="PTHR24220">
    <property type="entry name" value="IMPORT ATP-BINDING PROTEIN"/>
    <property type="match status" value="1"/>
</dbReference>
<dbReference type="FunFam" id="3.40.50.300:FF:000032">
    <property type="entry name" value="Export ABC transporter ATP-binding protein"/>
    <property type="match status" value="1"/>
</dbReference>
<dbReference type="PROSITE" id="PS50893">
    <property type="entry name" value="ABC_TRANSPORTER_2"/>
    <property type="match status" value="1"/>
</dbReference>
<reference evidence="5" key="1">
    <citation type="submission" date="2019-10" db="EMBL/GenBank/DDBJ databases">
        <authorList>
            <consortium name="Genoscope - CEA"/>
            <person name="William W."/>
        </authorList>
    </citation>
    <scope>NUCLEOTIDE SEQUENCE [LARGE SCALE GENOMIC DNA]</scope>
    <source>
        <strain evidence="5">BBR_PRJEB10992</strain>
    </source>
</reference>
<dbReference type="Proteomes" id="UP000184550">
    <property type="component" value="Unassembled WGS sequence"/>
</dbReference>
<proteinExistence type="predicted"/>
<keyword evidence="2" id="KW-0547">Nucleotide-binding</keyword>
<dbReference type="GO" id="GO:0005886">
    <property type="term" value="C:plasma membrane"/>
    <property type="evidence" value="ECO:0007669"/>
    <property type="project" value="TreeGrafter"/>
</dbReference>
<dbReference type="PANTHER" id="PTHR24220:SF376">
    <property type="entry name" value="ABC TRANSPORTER"/>
    <property type="match status" value="1"/>
</dbReference>
<dbReference type="PROSITE" id="PS00211">
    <property type="entry name" value="ABC_TRANSPORTER_1"/>
    <property type="match status" value="1"/>
</dbReference>
<evidence type="ECO:0000313" key="5">
    <source>
        <dbReference type="EMBL" id="VXD22008.1"/>
    </source>
</evidence>
<keyword evidence="1" id="KW-0813">Transport</keyword>
<dbReference type="InterPro" id="IPR017871">
    <property type="entry name" value="ABC_transporter-like_CS"/>
</dbReference>
<dbReference type="SMART" id="SM00382">
    <property type="entry name" value="AAA"/>
    <property type="match status" value="1"/>
</dbReference>
<gene>
    <name evidence="5" type="ORF">PL8927_720338</name>
</gene>
<evidence type="ECO:0000256" key="3">
    <source>
        <dbReference type="ARBA" id="ARBA00022840"/>
    </source>
</evidence>
<dbReference type="SUPFAM" id="SSF52540">
    <property type="entry name" value="P-loop containing nucleoside triphosphate hydrolases"/>
    <property type="match status" value="1"/>
</dbReference>
<dbReference type="CDD" id="cd03255">
    <property type="entry name" value="ABC_MJ0796_LolCDE_FtsE"/>
    <property type="match status" value="1"/>
</dbReference>
<comment type="caution">
    <text evidence="5">The sequence shown here is derived from an EMBL/GenBank/DDBJ whole genome shotgun (WGS) entry which is preliminary data.</text>
</comment>
<dbReference type="RefSeq" id="WP_083624448.1">
    <property type="nucleotide sequence ID" value="NZ_LR734877.1"/>
</dbReference>
<dbReference type="InterPro" id="IPR003593">
    <property type="entry name" value="AAA+_ATPase"/>
</dbReference>
<evidence type="ECO:0000259" key="4">
    <source>
        <dbReference type="PROSITE" id="PS50893"/>
    </source>
</evidence>
<dbReference type="InterPro" id="IPR027417">
    <property type="entry name" value="P-loop_NTPase"/>
</dbReference>
<dbReference type="GO" id="GO:0098796">
    <property type="term" value="C:membrane protein complex"/>
    <property type="evidence" value="ECO:0007669"/>
    <property type="project" value="UniProtKB-ARBA"/>
</dbReference>
<dbReference type="Gene3D" id="3.40.50.300">
    <property type="entry name" value="P-loop containing nucleotide triphosphate hydrolases"/>
    <property type="match status" value="1"/>
</dbReference>